<sequence>MAVSKISELTTSQKNIIALIKNISKIFVDFHMFSVSLIRTSKDDCDFDFPQYL</sequence>
<dbReference type="AlphaFoldDB" id="U9UZ12"/>
<dbReference type="EMBL" id="KI274457">
    <property type="protein sequence ID" value="ESA23828.1"/>
    <property type="molecule type" value="Genomic_DNA"/>
</dbReference>
<gene>
    <name evidence="1" type="ORF">GLOINDRAFT_341966</name>
</gene>
<dbReference type="HOGENOM" id="CLU_3069803_0_0_1"/>
<proteinExistence type="predicted"/>
<reference evidence="1" key="1">
    <citation type="submission" date="2013-07" db="EMBL/GenBank/DDBJ databases">
        <title>The genome of an arbuscular mycorrhizal fungus provides insights into the evolution of the oldest plant symbiosis.</title>
        <authorList>
            <consortium name="DOE Joint Genome Institute"/>
            <person name="Tisserant E."/>
            <person name="Malbreil M."/>
            <person name="Kuo A."/>
            <person name="Kohler A."/>
            <person name="Symeonidi A."/>
            <person name="Balestrini R."/>
            <person name="Charron P."/>
            <person name="Duensing N."/>
            <person name="Frei-dit-Frey N."/>
            <person name="Gianinazzi-Pearson V."/>
            <person name="Gilbert B."/>
            <person name="Handa Y."/>
            <person name="Hijri M."/>
            <person name="Kaul R."/>
            <person name="Kawaguchi M."/>
            <person name="Krajinski F."/>
            <person name="Lammers P."/>
            <person name="Lapierre D."/>
            <person name="Masclaux F.G."/>
            <person name="Murat C."/>
            <person name="Morin E."/>
            <person name="Ndikumana S."/>
            <person name="Pagni M."/>
            <person name="Petitpierre D."/>
            <person name="Requena N."/>
            <person name="Rosikiewicz P."/>
            <person name="Riley R."/>
            <person name="Saito K."/>
            <person name="San Clemente H."/>
            <person name="Shapiro H."/>
            <person name="van Tuinen D."/>
            <person name="Becard G."/>
            <person name="Bonfante P."/>
            <person name="Paszkowski U."/>
            <person name="Shachar-Hill Y."/>
            <person name="Young J.P."/>
            <person name="Sanders I.R."/>
            <person name="Henrissat B."/>
            <person name="Rensing S.A."/>
            <person name="Grigoriev I.V."/>
            <person name="Corradi N."/>
            <person name="Roux C."/>
            <person name="Martin F."/>
        </authorList>
    </citation>
    <scope>NUCLEOTIDE SEQUENCE</scope>
    <source>
        <strain evidence="1">DAOM 197198</strain>
    </source>
</reference>
<accession>U9UZ12</accession>
<evidence type="ECO:0000313" key="1">
    <source>
        <dbReference type="EMBL" id="ESA23828.1"/>
    </source>
</evidence>
<name>U9UZ12_RHIID</name>
<organism evidence="1">
    <name type="scientific">Rhizophagus irregularis (strain DAOM 181602 / DAOM 197198 / MUCL 43194)</name>
    <name type="common">Arbuscular mycorrhizal fungus</name>
    <name type="synonym">Glomus intraradices</name>
    <dbReference type="NCBI Taxonomy" id="747089"/>
    <lineage>
        <taxon>Eukaryota</taxon>
        <taxon>Fungi</taxon>
        <taxon>Fungi incertae sedis</taxon>
        <taxon>Mucoromycota</taxon>
        <taxon>Glomeromycotina</taxon>
        <taxon>Glomeromycetes</taxon>
        <taxon>Glomerales</taxon>
        <taxon>Glomeraceae</taxon>
        <taxon>Rhizophagus</taxon>
    </lineage>
</organism>
<protein>
    <submittedName>
        <fullName evidence="1">Uncharacterized protein</fullName>
    </submittedName>
</protein>